<evidence type="ECO:0000313" key="1">
    <source>
        <dbReference type="EMBL" id="CAI9693232.1"/>
    </source>
</evidence>
<dbReference type="EMBL" id="OX596096">
    <property type="protein sequence ID" value="CAI9693232.1"/>
    <property type="molecule type" value="Genomic_DNA"/>
</dbReference>
<protein>
    <submittedName>
        <fullName evidence="1">Uncharacterized protein</fullName>
    </submittedName>
</protein>
<name>A0ACB0DYA6_RANTA</name>
<sequence length="427" mass="45351">MFLAAQATGTPAQAVPGLLYRVVKHRPLPSSSLALVFGRILSAFSRLVPQSSTCRGAHLATCFILLRFRFALKSSESLSPFRALASCSVRRDSAMLGIECEDGLWPRPDLNPQREHPGHHTQRPQTGWDSFPAAAVTCGASAADRKKRGWAGPGRRARPCRPRLGNSASDWLPRSRWARPPGGGRAGEKAGRALEGRGCLGDAGRALRGGEAGWLLNDKSAGHGWGPAPRGGEEAGGAGLRAGPGADGQAARDGSQVRVSALQGGPAKAKWGARGERVRVPGQWPLRPVPRGSAAEGRPGGGGPTRAEIGLLPEGGRRWAASPRAHLNLPVPLFSPPVGLGGHPWWIRTASGSNSCAQARIRVRFQVNLETMNFVAFSWSERDREGDQAGKCGILVPSLGVHHGFCQQVDQPGALWERPALGKFKDH</sequence>
<reference evidence="1" key="1">
    <citation type="submission" date="2023-05" db="EMBL/GenBank/DDBJ databases">
        <authorList>
            <consortium name="ELIXIR-Norway"/>
        </authorList>
    </citation>
    <scope>NUCLEOTIDE SEQUENCE</scope>
</reference>
<organism evidence="1 2">
    <name type="scientific">Rangifer tarandus platyrhynchus</name>
    <name type="common">Svalbard reindeer</name>
    <dbReference type="NCBI Taxonomy" id="3082113"/>
    <lineage>
        <taxon>Eukaryota</taxon>
        <taxon>Metazoa</taxon>
        <taxon>Chordata</taxon>
        <taxon>Craniata</taxon>
        <taxon>Vertebrata</taxon>
        <taxon>Euteleostomi</taxon>
        <taxon>Mammalia</taxon>
        <taxon>Eutheria</taxon>
        <taxon>Laurasiatheria</taxon>
        <taxon>Artiodactyla</taxon>
        <taxon>Ruminantia</taxon>
        <taxon>Pecora</taxon>
        <taxon>Cervidae</taxon>
        <taxon>Odocoileinae</taxon>
        <taxon>Rangifer</taxon>
    </lineage>
</organism>
<accession>A0ACB0DYA6</accession>
<evidence type="ECO:0000313" key="2">
    <source>
        <dbReference type="Proteomes" id="UP001162501"/>
    </source>
</evidence>
<dbReference type="Proteomes" id="UP001162501">
    <property type="component" value="Chromosome 12"/>
</dbReference>
<proteinExistence type="predicted"/>
<gene>
    <name evidence="1" type="ORF">MRATA1EN3_LOCUS4445</name>
</gene>